<evidence type="ECO:0000256" key="6">
    <source>
        <dbReference type="ARBA" id="ARBA00022838"/>
    </source>
</evidence>
<dbReference type="InterPro" id="IPR008685">
    <property type="entry name" value="Centromere_Mis12"/>
</dbReference>
<reference evidence="10" key="1">
    <citation type="journal article" date="2015" name="Nat. Genet.">
        <title>The pineapple genome and the evolution of CAM photosynthesis.</title>
        <authorList>
            <person name="Ming R."/>
            <person name="VanBuren R."/>
            <person name="Wai C.M."/>
            <person name="Tang H."/>
            <person name="Schatz M.C."/>
            <person name="Bowers J.E."/>
            <person name="Lyons E."/>
            <person name="Wang M.L."/>
            <person name="Chen J."/>
            <person name="Biggers E."/>
            <person name="Zhang J."/>
            <person name="Huang L."/>
            <person name="Zhang L."/>
            <person name="Miao W."/>
            <person name="Zhang J."/>
            <person name="Ye Z."/>
            <person name="Miao C."/>
            <person name="Lin Z."/>
            <person name="Wang H."/>
            <person name="Zhou H."/>
            <person name="Yim W.C."/>
            <person name="Priest H.D."/>
            <person name="Zheng C."/>
            <person name="Woodhouse M."/>
            <person name="Edger P.P."/>
            <person name="Guyot R."/>
            <person name="Guo H.B."/>
            <person name="Guo H."/>
            <person name="Zheng G."/>
            <person name="Singh R."/>
            <person name="Sharma A."/>
            <person name="Min X."/>
            <person name="Zheng Y."/>
            <person name="Lee H."/>
            <person name="Gurtowski J."/>
            <person name="Sedlazeck F.J."/>
            <person name="Harkess A."/>
            <person name="McKain M.R."/>
            <person name="Liao Z."/>
            <person name="Fang J."/>
            <person name="Liu J."/>
            <person name="Zhang X."/>
            <person name="Zhang Q."/>
            <person name="Hu W."/>
            <person name="Qin Y."/>
            <person name="Wang K."/>
            <person name="Chen L.Y."/>
            <person name="Shirley N."/>
            <person name="Lin Y.R."/>
            <person name="Liu L.Y."/>
            <person name="Hernandez A.G."/>
            <person name="Wright C.L."/>
            <person name="Bulone V."/>
            <person name="Tuskan G.A."/>
            <person name="Heath K."/>
            <person name="Zee F."/>
            <person name="Moore P.H."/>
            <person name="Sunkar R."/>
            <person name="Leebens-Mack J.H."/>
            <person name="Mockler T."/>
            <person name="Bennetzen J.L."/>
            <person name="Freeling M."/>
            <person name="Sankoff D."/>
            <person name="Paterson A.H."/>
            <person name="Zhu X."/>
            <person name="Yang X."/>
            <person name="Smith J.A."/>
            <person name="Cushman J.C."/>
            <person name="Paull R.E."/>
            <person name="Yu Q."/>
        </authorList>
    </citation>
    <scope>NUCLEOTIDE SEQUENCE [LARGE SCALE GENOMIC DNA]</scope>
    <source>
        <strain evidence="10">cv. F153</strain>
    </source>
</reference>
<dbReference type="GO" id="GO:0051301">
    <property type="term" value="P:cell division"/>
    <property type="evidence" value="ECO:0007669"/>
    <property type="project" value="UniProtKB-KW"/>
</dbReference>
<keyword evidence="7" id="KW-0175">Coiled coil</keyword>
<evidence type="ECO:0000256" key="7">
    <source>
        <dbReference type="ARBA" id="ARBA00023054"/>
    </source>
</evidence>
<evidence type="ECO:0000256" key="9">
    <source>
        <dbReference type="ARBA" id="ARBA00023328"/>
    </source>
</evidence>
<name>A0A6P5EM76_ANACO</name>
<protein>
    <submittedName>
        <fullName evidence="11">Protein MIS12 homolog isoform X1</fullName>
    </submittedName>
</protein>
<keyword evidence="3" id="KW-0158">Chromosome</keyword>
<evidence type="ECO:0000313" key="11">
    <source>
        <dbReference type="RefSeq" id="XP_020084574.1"/>
    </source>
</evidence>
<dbReference type="GO" id="GO:0000444">
    <property type="term" value="C:MIS12/MIND type complex"/>
    <property type="evidence" value="ECO:0007669"/>
    <property type="project" value="TreeGrafter"/>
</dbReference>
<dbReference type="PANTHER" id="PTHR14527">
    <property type="entry name" value="PROTEIN MIS12 HOMOLOG"/>
    <property type="match status" value="1"/>
</dbReference>
<evidence type="ECO:0000256" key="8">
    <source>
        <dbReference type="ARBA" id="ARBA00023306"/>
    </source>
</evidence>
<keyword evidence="8" id="KW-0131">Cell cycle</keyword>
<evidence type="ECO:0000256" key="5">
    <source>
        <dbReference type="ARBA" id="ARBA00022776"/>
    </source>
</evidence>
<keyword evidence="6" id="KW-0995">Kinetochore</keyword>
<comment type="similarity">
    <text evidence="2">Belongs to the mis12 family.</text>
</comment>
<comment type="subcellular location">
    <subcellularLocation>
        <location evidence="1">Chromosome</location>
        <location evidence="1">Centromere</location>
        <location evidence="1">Kinetochore</location>
    </subcellularLocation>
</comment>
<evidence type="ECO:0000256" key="1">
    <source>
        <dbReference type="ARBA" id="ARBA00004629"/>
    </source>
</evidence>
<organism evidence="10 11">
    <name type="scientific">Ananas comosus</name>
    <name type="common">Pineapple</name>
    <name type="synonym">Ananas ananas</name>
    <dbReference type="NCBI Taxonomy" id="4615"/>
    <lineage>
        <taxon>Eukaryota</taxon>
        <taxon>Viridiplantae</taxon>
        <taxon>Streptophyta</taxon>
        <taxon>Embryophyta</taxon>
        <taxon>Tracheophyta</taxon>
        <taxon>Spermatophyta</taxon>
        <taxon>Magnoliopsida</taxon>
        <taxon>Liliopsida</taxon>
        <taxon>Poales</taxon>
        <taxon>Bromeliaceae</taxon>
        <taxon>Bromelioideae</taxon>
        <taxon>Ananas</taxon>
    </lineage>
</organism>
<accession>A0A6P5EM76</accession>
<evidence type="ECO:0000256" key="4">
    <source>
        <dbReference type="ARBA" id="ARBA00022618"/>
    </source>
</evidence>
<dbReference type="GeneID" id="109707594"/>
<sequence length="243" mass="27868">MKVRESEAIFDVLGLNPQLFINEILNTVDDMVEGAFDFCLQRMPVVAGVGHAEKAKELPKGVYALRHLAKTILDKRMDSWEKYCLRHCFTVPEGFALPKANNLSTKDVLLEEELSDAEPDAWLDSMREKLSTIGKESGELQNEIFLLEKQSHFCTNYDATVAEAQQIFEESTVQEMFQDIARALPVLHCKISELNKKRESLEHHRVRMLYGPTEDPHAVHDDVGFQEIVGFYMNWRIRGLDIN</sequence>
<dbReference type="OrthoDB" id="1884855at2759"/>
<evidence type="ECO:0000256" key="3">
    <source>
        <dbReference type="ARBA" id="ARBA00022454"/>
    </source>
</evidence>
<proteinExistence type="inferred from homology"/>
<evidence type="ECO:0000313" key="10">
    <source>
        <dbReference type="Proteomes" id="UP000515123"/>
    </source>
</evidence>
<dbReference type="GO" id="GO:0005634">
    <property type="term" value="C:nucleus"/>
    <property type="evidence" value="ECO:0007669"/>
    <property type="project" value="InterPro"/>
</dbReference>
<keyword evidence="10" id="KW-1185">Reference proteome</keyword>
<dbReference type="Pfam" id="PF05859">
    <property type="entry name" value="Mis12"/>
    <property type="match status" value="1"/>
</dbReference>
<reference evidence="11" key="2">
    <citation type="submission" date="2025-08" db="UniProtKB">
        <authorList>
            <consortium name="RefSeq"/>
        </authorList>
    </citation>
    <scope>IDENTIFICATION</scope>
    <source>
        <tissue evidence="11">Leaf</tissue>
    </source>
</reference>
<dbReference type="RefSeq" id="XP_020084574.1">
    <property type="nucleotide sequence ID" value="XM_020228985.1"/>
</dbReference>
<evidence type="ECO:0000256" key="2">
    <source>
        <dbReference type="ARBA" id="ARBA00008643"/>
    </source>
</evidence>
<dbReference type="Proteomes" id="UP000515123">
    <property type="component" value="Linkage group 3"/>
</dbReference>
<dbReference type="PANTHER" id="PTHR14527:SF2">
    <property type="entry name" value="PROTEIN MIS12 HOMOLOG"/>
    <property type="match status" value="1"/>
</dbReference>
<gene>
    <name evidence="11" type="primary">LOC109707594</name>
</gene>
<dbReference type="GO" id="GO:0051382">
    <property type="term" value="P:kinetochore assembly"/>
    <property type="evidence" value="ECO:0007669"/>
    <property type="project" value="TreeGrafter"/>
</dbReference>
<keyword evidence="4" id="KW-0132">Cell division</keyword>
<dbReference type="AlphaFoldDB" id="A0A6P5EM76"/>
<keyword evidence="5" id="KW-0498">Mitosis</keyword>
<keyword evidence="9" id="KW-0137">Centromere</keyword>
<dbReference type="GO" id="GO:0000070">
    <property type="term" value="P:mitotic sister chromatid segregation"/>
    <property type="evidence" value="ECO:0007669"/>
    <property type="project" value="TreeGrafter"/>
</dbReference>